<feature type="transmembrane region" description="Helical" evidence="1">
    <location>
        <begin position="92"/>
        <end position="113"/>
    </location>
</feature>
<dbReference type="Gene3D" id="3.30.530.20">
    <property type="match status" value="1"/>
</dbReference>
<organism evidence="2">
    <name type="scientific">OCS116 cluster bacterium</name>
    <dbReference type="NCBI Taxonomy" id="2030921"/>
    <lineage>
        <taxon>Bacteria</taxon>
        <taxon>Pseudomonadati</taxon>
        <taxon>Pseudomonadota</taxon>
        <taxon>Alphaproteobacteria</taxon>
        <taxon>OCS116 cluster</taxon>
    </lineage>
</organism>
<keyword evidence="1" id="KW-0812">Transmembrane</keyword>
<feature type="transmembrane region" description="Helical" evidence="1">
    <location>
        <begin position="67"/>
        <end position="86"/>
    </location>
</feature>
<feature type="transmembrane region" description="Helical" evidence="1">
    <location>
        <begin position="7"/>
        <end position="28"/>
    </location>
</feature>
<dbReference type="SUPFAM" id="SSF55961">
    <property type="entry name" value="Bet v1-like"/>
    <property type="match status" value="1"/>
</dbReference>
<keyword evidence="1" id="KW-1133">Transmembrane helix</keyword>
<reference evidence="2" key="2">
    <citation type="journal article" date="2018" name="ISME J.">
        <title>A dynamic microbial community with high functional redundancy inhabits the cold, oxic subseafloor aquifer.</title>
        <authorList>
            <person name="Tully B.J."/>
            <person name="Wheat C.G."/>
            <person name="Glazer B.T."/>
            <person name="Huber J.A."/>
        </authorList>
    </citation>
    <scope>NUCLEOTIDE SEQUENCE</scope>
    <source>
        <strain evidence="2">NORP83</strain>
    </source>
</reference>
<reference key="1">
    <citation type="submission" date="2017-08" db="EMBL/GenBank/DDBJ databases">
        <title>A dynamic microbial community with high functional redundancy inhabits the cold, oxic subseafloor aquifer.</title>
        <authorList>
            <person name="Tully B.J."/>
            <person name="Wheat C.G."/>
            <person name="Glazer B.T."/>
            <person name="Huber J.A."/>
        </authorList>
    </citation>
    <scope>NUCLEOTIDE SEQUENCE [LARGE SCALE GENOMIC DNA]</scope>
</reference>
<evidence type="ECO:0000256" key="1">
    <source>
        <dbReference type="SAM" id="Phobius"/>
    </source>
</evidence>
<sequence length="322" mass="36328">MEYIKYHGAVMGFVFGIGFALFASLIFSLTELEFISWAMLAGTPIAVGVFTVLFATPEQARSVKFNAFQPWLSVLGWMLIAAIFAWETLICVVMLLPLYLPLASIGGLAMGYFRHKNLAKSGGKFMSIGLLPLLIIPIEAPYQTPTIYHAELDSIIINAPIEQVWQSLPNIQNIKPDELKWTFSHFIGLPKPQSSIIASVEMGAVRKSSWEKGIYFYERITQIIPNQLLAYDVLVNEQAMKIANLDTHITVGDQYFDIKKGHYKLDDLGGKTRLSISTTYRMTTNVNWYGQLWANFVLDDFHYMVLNLIKDRNEAVANQDNA</sequence>
<accession>A0A2A4YPH3</accession>
<gene>
    <name evidence="2" type="ORF">COB13_17090</name>
</gene>
<name>A0A2A4YPH3_9PROT</name>
<feature type="transmembrane region" description="Helical" evidence="1">
    <location>
        <begin position="34"/>
        <end position="55"/>
    </location>
</feature>
<dbReference type="EMBL" id="NVUS01000039">
    <property type="protein sequence ID" value="PCI96723.1"/>
    <property type="molecule type" value="Genomic_DNA"/>
</dbReference>
<proteinExistence type="predicted"/>
<feature type="transmembrane region" description="Helical" evidence="1">
    <location>
        <begin position="125"/>
        <end position="142"/>
    </location>
</feature>
<dbReference type="InterPro" id="IPR023393">
    <property type="entry name" value="START-like_dom_sf"/>
</dbReference>
<comment type="caution">
    <text evidence="2">The sequence shown here is derived from an EMBL/GenBank/DDBJ whole genome shotgun (WGS) entry which is preliminary data.</text>
</comment>
<dbReference type="AlphaFoldDB" id="A0A2A4YPH3"/>
<evidence type="ECO:0008006" key="3">
    <source>
        <dbReference type="Google" id="ProtNLM"/>
    </source>
</evidence>
<keyword evidence="1" id="KW-0472">Membrane</keyword>
<evidence type="ECO:0000313" key="2">
    <source>
        <dbReference type="EMBL" id="PCI96723.1"/>
    </source>
</evidence>
<protein>
    <recommendedName>
        <fullName evidence="3">Polyketide cyclase/dehydrase</fullName>
    </recommendedName>
</protein>